<name>A0ABW7AJG1_9ACTN</name>
<proteinExistence type="predicted"/>
<accession>A0ABW7AJG1</accession>
<reference evidence="1 2" key="1">
    <citation type="submission" date="2024-10" db="EMBL/GenBank/DDBJ databases">
        <authorList>
            <person name="Topkara A.R."/>
            <person name="Saygin H."/>
        </authorList>
    </citation>
    <scope>NUCLEOTIDE SEQUENCE [LARGE SCALE GENOMIC DNA]</scope>
    <source>
        <strain evidence="1 2">M3C6</strain>
    </source>
</reference>
<evidence type="ECO:0008006" key="3">
    <source>
        <dbReference type="Google" id="ProtNLM"/>
    </source>
</evidence>
<evidence type="ECO:0000313" key="2">
    <source>
        <dbReference type="Proteomes" id="UP001603978"/>
    </source>
</evidence>
<gene>
    <name evidence="1" type="ORF">ACFLIM_30365</name>
</gene>
<protein>
    <recommendedName>
        <fullName evidence="3">Prophage CP4-57 regulatory protein (AlpA)</fullName>
    </recommendedName>
</protein>
<organism evidence="1 2">
    <name type="scientific">Nonomuraea marmarensis</name>
    <dbReference type="NCBI Taxonomy" id="3351344"/>
    <lineage>
        <taxon>Bacteria</taxon>
        <taxon>Bacillati</taxon>
        <taxon>Actinomycetota</taxon>
        <taxon>Actinomycetes</taxon>
        <taxon>Streptosporangiales</taxon>
        <taxon>Streptosporangiaceae</taxon>
        <taxon>Nonomuraea</taxon>
    </lineage>
</organism>
<sequence>MITWDFRVTLNRQVTDEELNALFEAGLDDCTISGGKDGSVYVMCDREAESMLDAIASVIAQIKTVSGLWPVGVGEDDGVTLGDAARRHGGRTQASLRQLATGQRGPGGFPAPLIEADNISIYSWAEISEWLRTRMGDDIPQENPDVVLADALVKVNCRARAAHREDGLRHLFEVIA</sequence>
<evidence type="ECO:0000313" key="1">
    <source>
        <dbReference type="EMBL" id="MFG1707515.1"/>
    </source>
</evidence>
<dbReference type="Proteomes" id="UP001603978">
    <property type="component" value="Unassembled WGS sequence"/>
</dbReference>
<comment type="caution">
    <text evidence="1">The sequence shown here is derived from an EMBL/GenBank/DDBJ whole genome shotgun (WGS) entry which is preliminary data.</text>
</comment>
<keyword evidence="2" id="KW-1185">Reference proteome</keyword>
<dbReference type="EMBL" id="JBICRM010000021">
    <property type="protein sequence ID" value="MFG1707515.1"/>
    <property type="molecule type" value="Genomic_DNA"/>
</dbReference>
<dbReference type="RefSeq" id="WP_393171251.1">
    <property type="nucleotide sequence ID" value="NZ_JBICRM010000021.1"/>
</dbReference>